<dbReference type="RefSeq" id="WP_345188099.1">
    <property type="nucleotide sequence ID" value="NZ_BAABGP010000019.1"/>
</dbReference>
<gene>
    <name evidence="2" type="ORF">GCM10023171_29090</name>
</gene>
<feature type="chain" id="PRO_5047402686" evidence="1">
    <location>
        <begin position="28"/>
        <end position="138"/>
    </location>
</feature>
<accession>A0ABP8PKI6</accession>
<protein>
    <submittedName>
        <fullName evidence="2">Uncharacterized protein</fullName>
    </submittedName>
</protein>
<dbReference type="PROSITE" id="PS51257">
    <property type="entry name" value="PROKAR_LIPOPROTEIN"/>
    <property type="match status" value="1"/>
</dbReference>
<sequence length="138" mass="14028">MRLPKSAGVVLGIGVLALSGCAPMVCAGAAQGLPTMDLEAGPWLSAHRGASADVCLVTNCAELTPTQTLAGIQVQSRSADDRYDLVVRSSGAVVARERVRLVDGTVDGACGTITVATTIDLVLQADGRITTAIRPTGP</sequence>
<evidence type="ECO:0000256" key="1">
    <source>
        <dbReference type="SAM" id="SignalP"/>
    </source>
</evidence>
<proteinExistence type="predicted"/>
<evidence type="ECO:0000313" key="3">
    <source>
        <dbReference type="Proteomes" id="UP001500731"/>
    </source>
</evidence>
<organism evidence="2 3">
    <name type="scientific">Microbacterium panaciterrae</name>
    <dbReference type="NCBI Taxonomy" id="985759"/>
    <lineage>
        <taxon>Bacteria</taxon>
        <taxon>Bacillati</taxon>
        <taxon>Actinomycetota</taxon>
        <taxon>Actinomycetes</taxon>
        <taxon>Micrococcales</taxon>
        <taxon>Microbacteriaceae</taxon>
        <taxon>Microbacterium</taxon>
    </lineage>
</organism>
<dbReference type="Proteomes" id="UP001500731">
    <property type="component" value="Unassembled WGS sequence"/>
</dbReference>
<dbReference type="EMBL" id="BAABGP010000019">
    <property type="protein sequence ID" value="GAA4488866.1"/>
    <property type="molecule type" value="Genomic_DNA"/>
</dbReference>
<keyword evidence="3" id="KW-1185">Reference proteome</keyword>
<evidence type="ECO:0000313" key="2">
    <source>
        <dbReference type="EMBL" id="GAA4488866.1"/>
    </source>
</evidence>
<feature type="signal peptide" evidence="1">
    <location>
        <begin position="1"/>
        <end position="27"/>
    </location>
</feature>
<keyword evidence="1" id="KW-0732">Signal</keyword>
<comment type="caution">
    <text evidence="2">The sequence shown here is derived from an EMBL/GenBank/DDBJ whole genome shotgun (WGS) entry which is preliminary data.</text>
</comment>
<name>A0ABP8PKI6_9MICO</name>
<reference evidence="3" key="1">
    <citation type="journal article" date="2019" name="Int. J. Syst. Evol. Microbiol.">
        <title>The Global Catalogue of Microorganisms (GCM) 10K type strain sequencing project: providing services to taxonomists for standard genome sequencing and annotation.</title>
        <authorList>
            <consortium name="The Broad Institute Genomics Platform"/>
            <consortium name="The Broad Institute Genome Sequencing Center for Infectious Disease"/>
            <person name="Wu L."/>
            <person name="Ma J."/>
        </authorList>
    </citation>
    <scope>NUCLEOTIDE SEQUENCE [LARGE SCALE GENOMIC DNA]</scope>
    <source>
        <strain evidence="3">JCM 17839</strain>
    </source>
</reference>